<dbReference type="InterPro" id="IPR002903">
    <property type="entry name" value="RsmH"/>
</dbReference>
<dbReference type="HAMAP" id="MF_01007">
    <property type="entry name" value="16SrRNA_methyltr_H"/>
    <property type="match status" value="1"/>
</dbReference>
<evidence type="ECO:0000256" key="7">
    <source>
        <dbReference type="SAM" id="MobiDB-lite"/>
    </source>
</evidence>
<evidence type="ECO:0000256" key="5">
    <source>
        <dbReference type="ARBA" id="ARBA00022679"/>
    </source>
</evidence>
<dbReference type="PIRSF" id="PIRSF004486">
    <property type="entry name" value="MraW"/>
    <property type="match status" value="1"/>
</dbReference>
<keyword evidence="5 8" id="KW-0808">Transferase</keyword>
<evidence type="ECO:0000313" key="8">
    <source>
        <dbReference type="EMBL" id="MPL60660.1"/>
    </source>
</evidence>
<dbReference type="NCBIfam" id="TIGR00006">
    <property type="entry name" value="16S rRNA (cytosine(1402)-N(4))-methyltransferase RsmH"/>
    <property type="match status" value="1"/>
</dbReference>
<comment type="caution">
    <text evidence="8">The sequence shown here is derived from an EMBL/GenBank/DDBJ whole genome shotgun (WGS) entry which is preliminary data.</text>
</comment>
<dbReference type="SUPFAM" id="SSF81799">
    <property type="entry name" value="Putative methyltransferase TM0872, insert domain"/>
    <property type="match status" value="1"/>
</dbReference>
<dbReference type="Gene3D" id="1.10.150.170">
    <property type="entry name" value="Putative methyltransferase TM0872, insert domain"/>
    <property type="match status" value="1"/>
</dbReference>
<sequence>MNFHHVSVLMEESINKLVTNQSGIYVDCTLGGSGHASQIVKRLNHSGRFIGIDQDPEAIAAGQQRLASALCRVDIVQNNFRNLAQILNDLNVDQIDGILFDLGVSSHQLDIPERGFSYMQEAPLDMRMNPNAPLSAYDVVNFYSEEELTRVIHDYGEERWAKRIVKFIVSERIQAKIETTSQLVDVIKKAIPAAARREGPHPAKRTFQAIRIEVNDELGILQQTFITAVDRLKPGGRICIITFHSLEDRIAKQTLQTLARGCVCPPKMPICVCGKSPQIKTLGKALAPSQDEVDENPRSRSAKLRVAEKL</sequence>
<protein>
    <submittedName>
        <fullName evidence="8">Ribosomal RNA small subunit methyltransferase H</fullName>
        <ecNumber evidence="8">2.1.1.199</ecNumber>
    </submittedName>
</protein>
<evidence type="ECO:0000256" key="2">
    <source>
        <dbReference type="ARBA" id="ARBA00022490"/>
    </source>
</evidence>
<dbReference type="GO" id="GO:0070475">
    <property type="term" value="P:rRNA base methylation"/>
    <property type="evidence" value="ECO:0007669"/>
    <property type="project" value="TreeGrafter"/>
</dbReference>
<dbReference type="FunFam" id="1.10.150.170:FF:000001">
    <property type="entry name" value="Ribosomal RNA small subunit methyltransferase H"/>
    <property type="match status" value="1"/>
</dbReference>
<dbReference type="SUPFAM" id="SSF53335">
    <property type="entry name" value="S-adenosyl-L-methionine-dependent methyltransferases"/>
    <property type="match status" value="1"/>
</dbReference>
<dbReference type="AlphaFoldDB" id="A0A644T149"/>
<dbReference type="GO" id="GO:0071424">
    <property type="term" value="F:rRNA (cytosine-N4-)-methyltransferase activity"/>
    <property type="evidence" value="ECO:0007669"/>
    <property type="project" value="TreeGrafter"/>
</dbReference>
<evidence type="ECO:0000256" key="1">
    <source>
        <dbReference type="ARBA" id="ARBA00010396"/>
    </source>
</evidence>
<proteinExistence type="inferred from homology"/>
<dbReference type="Pfam" id="PF01795">
    <property type="entry name" value="Methyltransf_5"/>
    <property type="match status" value="1"/>
</dbReference>
<keyword evidence="3" id="KW-0698">rRNA processing</keyword>
<comment type="similarity">
    <text evidence="1">Belongs to the methyltransferase superfamily. RsmH family.</text>
</comment>
<name>A0A644T149_9ZZZZ</name>
<evidence type="ECO:0000256" key="6">
    <source>
        <dbReference type="ARBA" id="ARBA00022691"/>
    </source>
</evidence>
<keyword evidence="4 8" id="KW-0489">Methyltransferase</keyword>
<dbReference type="PANTHER" id="PTHR11265">
    <property type="entry name" value="S-ADENOSYL-METHYLTRANSFERASE MRAW"/>
    <property type="match status" value="1"/>
</dbReference>
<dbReference type="PANTHER" id="PTHR11265:SF0">
    <property type="entry name" value="12S RRNA N4-METHYLCYTIDINE METHYLTRANSFERASE"/>
    <property type="match status" value="1"/>
</dbReference>
<reference evidence="8" key="1">
    <citation type="submission" date="2019-08" db="EMBL/GenBank/DDBJ databases">
        <authorList>
            <person name="Kucharzyk K."/>
            <person name="Murdoch R.W."/>
            <person name="Higgins S."/>
            <person name="Loffler F."/>
        </authorList>
    </citation>
    <scope>NUCLEOTIDE SEQUENCE</scope>
</reference>
<dbReference type="Gene3D" id="3.40.50.150">
    <property type="entry name" value="Vaccinia Virus protein VP39"/>
    <property type="match status" value="1"/>
</dbReference>
<evidence type="ECO:0000256" key="4">
    <source>
        <dbReference type="ARBA" id="ARBA00022603"/>
    </source>
</evidence>
<organism evidence="8">
    <name type="scientific">bioreactor metagenome</name>
    <dbReference type="NCBI Taxonomy" id="1076179"/>
    <lineage>
        <taxon>unclassified sequences</taxon>
        <taxon>metagenomes</taxon>
        <taxon>ecological metagenomes</taxon>
    </lineage>
</organism>
<accession>A0A644T149</accession>
<keyword evidence="6" id="KW-0949">S-adenosyl-L-methionine</keyword>
<dbReference type="InterPro" id="IPR023397">
    <property type="entry name" value="SAM-dep_MeTrfase_MraW_recog"/>
</dbReference>
<dbReference type="EC" id="2.1.1.199" evidence="8"/>
<feature type="region of interest" description="Disordered" evidence="7">
    <location>
        <begin position="284"/>
        <end position="310"/>
    </location>
</feature>
<gene>
    <name evidence="8" type="primary">rsmH_5</name>
    <name evidence="8" type="ORF">SDC9_06221</name>
</gene>
<keyword evidence="2" id="KW-0963">Cytoplasm</keyword>
<dbReference type="InterPro" id="IPR029063">
    <property type="entry name" value="SAM-dependent_MTases_sf"/>
</dbReference>
<dbReference type="GO" id="GO:0005737">
    <property type="term" value="C:cytoplasm"/>
    <property type="evidence" value="ECO:0007669"/>
    <property type="project" value="TreeGrafter"/>
</dbReference>
<dbReference type="EMBL" id="VSSQ01000012">
    <property type="protein sequence ID" value="MPL60660.1"/>
    <property type="molecule type" value="Genomic_DNA"/>
</dbReference>
<evidence type="ECO:0000256" key="3">
    <source>
        <dbReference type="ARBA" id="ARBA00022552"/>
    </source>
</evidence>